<dbReference type="PRINTS" id="PR01607">
    <property type="entry name" value="APYRASEFAMLY"/>
</dbReference>
<dbReference type="SUPFAM" id="SSF55816">
    <property type="entry name" value="5'-nucleotidase (syn. UDP-sugar hydrolase), C-terminal domain"/>
    <property type="match status" value="1"/>
</dbReference>
<dbReference type="InterPro" id="IPR006179">
    <property type="entry name" value="5_nucleotidase/apyrase"/>
</dbReference>
<name>A0ABV5W941_9BACI</name>
<dbReference type="Gene3D" id="3.60.21.10">
    <property type="match status" value="1"/>
</dbReference>
<dbReference type="InterPro" id="IPR008334">
    <property type="entry name" value="5'-Nucleotdase_C"/>
</dbReference>
<comment type="caution">
    <text evidence="5">The sequence shown here is derived from an EMBL/GenBank/DDBJ whole genome shotgun (WGS) entry which is preliminary data.</text>
</comment>
<evidence type="ECO:0000313" key="6">
    <source>
        <dbReference type="Proteomes" id="UP001589609"/>
    </source>
</evidence>
<dbReference type="InterPro" id="IPR011240">
    <property type="entry name" value="Pesterase_YunD"/>
</dbReference>
<dbReference type="Pfam" id="PF00149">
    <property type="entry name" value="Metallophos"/>
    <property type="match status" value="1"/>
</dbReference>
<feature type="domain" description="5'-Nucleotidase C-terminal" evidence="4">
    <location>
        <begin position="299"/>
        <end position="439"/>
    </location>
</feature>
<dbReference type="RefSeq" id="WP_379947380.1">
    <property type="nucleotide sequence ID" value="NZ_JBHMAF010000004.1"/>
</dbReference>
<dbReference type="InterPro" id="IPR036907">
    <property type="entry name" value="5'-Nucleotdase_C_sf"/>
</dbReference>
<dbReference type="Proteomes" id="UP001589609">
    <property type="component" value="Unassembled WGS sequence"/>
</dbReference>
<dbReference type="PANTHER" id="PTHR11575:SF23">
    <property type="entry name" value="5-NUCLEOTIDASE FAMILY PROTEIN"/>
    <property type="match status" value="1"/>
</dbReference>
<dbReference type="CDD" id="cd00845">
    <property type="entry name" value="MPP_UshA_N_like"/>
    <property type="match status" value="1"/>
</dbReference>
<evidence type="ECO:0000256" key="1">
    <source>
        <dbReference type="ARBA" id="ARBA00022729"/>
    </source>
</evidence>
<evidence type="ECO:0000259" key="4">
    <source>
        <dbReference type="Pfam" id="PF02872"/>
    </source>
</evidence>
<keyword evidence="2" id="KW-0378">Hydrolase</keyword>
<keyword evidence="2" id="KW-0547">Nucleotide-binding</keyword>
<dbReference type="EMBL" id="JBHMAF010000004">
    <property type="protein sequence ID" value="MFB9757097.1"/>
    <property type="molecule type" value="Genomic_DNA"/>
</dbReference>
<dbReference type="Gene3D" id="3.90.780.10">
    <property type="entry name" value="5'-Nucleotidase, C-terminal domain"/>
    <property type="match status" value="1"/>
</dbReference>
<feature type="domain" description="Calcineurin-like phosphoesterase" evidence="3">
    <location>
        <begin position="21"/>
        <end position="218"/>
    </location>
</feature>
<keyword evidence="6" id="KW-1185">Reference proteome</keyword>
<reference evidence="5 6" key="1">
    <citation type="submission" date="2024-09" db="EMBL/GenBank/DDBJ databases">
        <authorList>
            <person name="Sun Q."/>
            <person name="Mori K."/>
        </authorList>
    </citation>
    <scope>NUCLEOTIDE SEQUENCE [LARGE SCALE GENOMIC DNA]</scope>
    <source>
        <strain evidence="5 6">JCM 11201</strain>
    </source>
</reference>
<dbReference type="SUPFAM" id="SSF56300">
    <property type="entry name" value="Metallo-dependent phosphatases"/>
    <property type="match status" value="1"/>
</dbReference>
<organism evidence="5 6">
    <name type="scientific">Ectobacillus funiculus</name>
    <dbReference type="NCBI Taxonomy" id="137993"/>
    <lineage>
        <taxon>Bacteria</taxon>
        <taxon>Bacillati</taxon>
        <taxon>Bacillota</taxon>
        <taxon>Bacilli</taxon>
        <taxon>Bacillales</taxon>
        <taxon>Bacillaceae</taxon>
        <taxon>Ectobacillus</taxon>
    </lineage>
</organism>
<protein>
    <submittedName>
        <fullName evidence="5">Bifunctional metallophosphatase/5'-nucleotidase</fullName>
    </submittedName>
</protein>
<evidence type="ECO:0000259" key="3">
    <source>
        <dbReference type="Pfam" id="PF00149"/>
    </source>
</evidence>
<evidence type="ECO:0000256" key="2">
    <source>
        <dbReference type="RuleBase" id="RU362119"/>
    </source>
</evidence>
<accession>A0ABV5W941</accession>
<dbReference type="InterPro" id="IPR029052">
    <property type="entry name" value="Metallo-depent_PP-like"/>
</dbReference>
<proteinExistence type="inferred from homology"/>
<dbReference type="PANTHER" id="PTHR11575">
    <property type="entry name" value="5'-NUCLEOTIDASE-RELATED"/>
    <property type="match status" value="1"/>
</dbReference>
<gene>
    <name evidence="5" type="ORF">ACFFMS_00815</name>
</gene>
<sequence>MGKRREECCFLKPDQEAVVHLYHTNDLHSHFEEWSSISRFVRQEKQRHKQQGEAAFILDIGDHIDRFHVISEATGGKGNVKLLNEAGYDYVTIGNNEGITLSKKQLAELYEEAKFQVLLANLFEENGSRPSWTKLYDLYTLPNGAVIAFFGLTVAYEAFYSQLGWKVSDPYEALEEVLAEIRHQADAVILLSHLGRNEDEYIAEHYDIDVILGAHTHHLFETGLLVNDTLLCCTGKWGQYVGHVKLQFTRKKLISKQARVIPSKLLGGYTDAGMDQSMRMLQEESEQLMNEPVVELKETLHAHWYEETSFNKMLADSLKEWCDAEIGMLNAGVLLDSLPQGHITRRDIHRICPHPINPCRLLITGKTLREVIIKAHRPQTEQLEIKGLGFRGKVMGKMIYSGLEVTPDDIPGNKLLLKEVLVNGRPLEPERVYSVGTLDMFTFGYIYPELANATEKKYFLPELLRDVLQDTLMKL</sequence>
<dbReference type="PIRSF" id="PIRSF036361">
    <property type="entry name" value="YunD"/>
    <property type="match status" value="1"/>
</dbReference>
<dbReference type="Pfam" id="PF02872">
    <property type="entry name" value="5_nucleotid_C"/>
    <property type="match status" value="1"/>
</dbReference>
<evidence type="ECO:0000313" key="5">
    <source>
        <dbReference type="EMBL" id="MFB9757097.1"/>
    </source>
</evidence>
<keyword evidence="1" id="KW-0732">Signal</keyword>
<dbReference type="InterPro" id="IPR004843">
    <property type="entry name" value="Calcineurin-like_PHP"/>
</dbReference>
<comment type="similarity">
    <text evidence="2">Belongs to the 5'-nucleotidase family.</text>
</comment>